<accession>A0ABQ1IXN3</accession>
<dbReference type="Proteomes" id="UP000646152">
    <property type="component" value="Unassembled WGS sequence"/>
</dbReference>
<organism evidence="1 2">
    <name type="scientific">Oceanisphaera marina</name>
    <dbReference type="NCBI Taxonomy" id="2017550"/>
    <lineage>
        <taxon>Bacteria</taxon>
        <taxon>Pseudomonadati</taxon>
        <taxon>Pseudomonadota</taxon>
        <taxon>Gammaproteobacteria</taxon>
        <taxon>Aeromonadales</taxon>
        <taxon>Aeromonadaceae</taxon>
        <taxon>Oceanisphaera</taxon>
    </lineage>
</organism>
<dbReference type="EMBL" id="BMKE01000049">
    <property type="protein sequence ID" value="GGB55159.1"/>
    <property type="molecule type" value="Genomic_DNA"/>
</dbReference>
<sequence>MRKILSQGDMDGACFLYAVCNAYHALSGRKATAKRWRESLKWIPFANDFISDGGTWRYDEDVALYEFSISRILRELAPDMTFRLECVPKIKKPSEFAELIDSSSVVLTNIESEH</sequence>
<keyword evidence="2" id="KW-1185">Reference proteome</keyword>
<evidence type="ECO:0000313" key="1">
    <source>
        <dbReference type="EMBL" id="GGB55159.1"/>
    </source>
</evidence>
<comment type="caution">
    <text evidence="1">The sequence shown here is derived from an EMBL/GenBank/DDBJ whole genome shotgun (WGS) entry which is preliminary data.</text>
</comment>
<evidence type="ECO:0008006" key="3">
    <source>
        <dbReference type="Google" id="ProtNLM"/>
    </source>
</evidence>
<evidence type="ECO:0000313" key="2">
    <source>
        <dbReference type="Proteomes" id="UP000646152"/>
    </source>
</evidence>
<protein>
    <recommendedName>
        <fullName evidence="3">OTU domain-containing protein</fullName>
    </recommendedName>
</protein>
<proteinExistence type="predicted"/>
<gene>
    <name evidence="1" type="ORF">GCM10011502_30130</name>
</gene>
<name>A0ABQ1IXN3_9GAMM</name>
<reference evidence="2" key="1">
    <citation type="journal article" date="2019" name="Int. J. Syst. Evol. Microbiol.">
        <title>The Global Catalogue of Microorganisms (GCM) 10K type strain sequencing project: providing services to taxonomists for standard genome sequencing and annotation.</title>
        <authorList>
            <consortium name="The Broad Institute Genomics Platform"/>
            <consortium name="The Broad Institute Genome Sequencing Center for Infectious Disease"/>
            <person name="Wu L."/>
            <person name="Ma J."/>
        </authorList>
    </citation>
    <scope>NUCLEOTIDE SEQUENCE [LARGE SCALE GENOMIC DNA]</scope>
    <source>
        <strain evidence="2">CGMCC 1.15923</strain>
    </source>
</reference>